<dbReference type="EMBL" id="JABEBT010000023">
    <property type="protein sequence ID" value="KAF7637036.1"/>
    <property type="molecule type" value="Genomic_DNA"/>
</dbReference>
<evidence type="ECO:0000313" key="2">
    <source>
        <dbReference type="EMBL" id="KAF7637036.1"/>
    </source>
</evidence>
<gene>
    <name evidence="2" type="ORF">Mgra_00003425</name>
</gene>
<organism evidence="2 3">
    <name type="scientific">Meloidogyne graminicola</name>
    <dbReference type="NCBI Taxonomy" id="189291"/>
    <lineage>
        <taxon>Eukaryota</taxon>
        <taxon>Metazoa</taxon>
        <taxon>Ecdysozoa</taxon>
        <taxon>Nematoda</taxon>
        <taxon>Chromadorea</taxon>
        <taxon>Rhabditida</taxon>
        <taxon>Tylenchina</taxon>
        <taxon>Tylenchomorpha</taxon>
        <taxon>Tylenchoidea</taxon>
        <taxon>Meloidogynidae</taxon>
        <taxon>Meloidogyninae</taxon>
        <taxon>Meloidogyne</taxon>
    </lineage>
</organism>
<reference evidence="2" key="1">
    <citation type="journal article" date="2020" name="Ecol. Evol.">
        <title>Genome structure and content of the rice root-knot nematode (Meloidogyne graminicola).</title>
        <authorList>
            <person name="Phan N.T."/>
            <person name="Danchin E.G.J."/>
            <person name="Klopp C."/>
            <person name="Perfus-Barbeoch L."/>
            <person name="Kozlowski D.K."/>
            <person name="Koutsovoulos G.D."/>
            <person name="Lopez-Roques C."/>
            <person name="Bouchez O."/>
            <person name="Zahm M."/>
            <person name="Besnard G."/>
            <person name="Bellafiore S."/>
        </authorList>
    </citation>
    <scope>NUCLEOTIDE SEQUENCE</scope>
    <source>
        <strain evidence="2">VN-18</strain>
    </source>
</reference>
<accession>A0A8S9ZUT2</accession>
<sequence length="67" mass="7853">MDTNNPKLGMLLLLHFYKINLIFLNIFLYVYCNITNSANRTEENIQISNTSSEARINLFIDYSSKNF</sequence>
<dbReference type="Proteomes" id="UP000605970">
    <property type="component" value="Unassembled WGS sequence"/>
</dbReference>
<evidence type="ECO:0000313" key="3">
    <source>
        <dbReference type="Proteomes" id="UP000605970"/>
    </source>
</evidence>
<proteinExistence type="predicted"/>
<dbReference type="AlphaFoldDB" id="A0A8S9ZUT2"/>
<name>A0A8S9ZUT2_9BILA</name>
<keyword evidence="1" id="KW-1133">Transmembrane helix</keyword>
<keyword evidence="1" id="KW-0812">Transmembrane</keyword>
<keyword evidence="1" id="KW-0472">Membrane</keyword>
<feature type="transmembrane region" description="Helical" evidence="1">
    <location>
        <begin position="12"/>
        <end position="31"/>
    </location>
</feature>
<comment type="caution">
    <text evidence="2">The sequence shown here is derived from an EMBL/GenBank/DDBJ whole genome shotgun (WGS) entry which is preliminary data.</text>
</comment>
<keyword evidence="3" id="KW-1185">Reference proteome</keyword>
<protein>
    <submittedName>
        <fullName evidence="2">Uncharacterized protein</fullName>
    </submittedName>
</protein>
<evidence type="ECO:0000256" key="1">
    <source>
        <dbReference type="SAM" id="Phobius"/>
    </source>
</evidence>